<keyword evidence="1" id="KW-0863">Zinc-finger</keyword>
<keyword evidence="1" id="KW-0862">Zinc</keyword>
<dbReference type="InterPro" id="IPR013087">
    <property type="entry name" value="Znf_C2H2_type"/>
</dbReference>
<feature type="domain" description="C2H2-type" evidence="2">
    <location>
        <begin position="102"/>
        <end position="134"/>
    </location>
</feature>
<dbReference type="SMART" id="SM00355">
    <property type="entry name" value="ZnF_C2H2"/>
    <property type="match status" value="2"/>
</dbReference>
<reference evidence="3 4" key="1">
    <citation type="submission" date="2024-07" db="EMBL/GenBank/DDBJ databases">
        <title>Section-level genome sequencing and comparative genomics of Aspergillus sections Usti and Cavernicolus.</title>
        <authorList>
            <consortium name="Lawrence Berkeley National Laboratory"/>
            <person name="Nybo J.L."/>
            <person name="Vesth T.C."/>
            <person name="Theobald S."/>
            <person name="Frisvad J.C."/>
            <person name="Larsen T.O."/>
            <person name="Kjaerboelling I."/>
            <person name="Rothschild-Mancinelli K."/>
            <person name="Lyhne E.K."/>
            <person name="Kogle M.E."/>
            <person name="Barry K."/>
            <person name="Clum A."/>
            <person name="Na H."/>
            <person name="Ledsgaard L."/>
            <person name="Lin J."/>
            <person name="Lipzen A."/>
            <person name="Kuo A."/>
            <person name="Riley R."/>
            <person name="Mondo S."/>
            <person name="LaButti K."/>
            <person name="Haridas S."/>
            <person name="Pangalinan J."/>
            <person name="Salamov A.A."/>
            <person name="Simmons B.A."/>
            <person name="Magnuson J.K."/>
            <person name="Chen J."/>
            <person name="Drula E."/>
            <person name="Henrissat B."/>
            <person name="Wiebenga A."/>
            <person name="Lubbers R.J."/>
            <person name="Gomes A.C."/>
            <person name="Makela M.R."/>
            <person name="Stajich J."/>
            <person name="Grigoriev I.V."/>
            <person name="Mortensen U.H."/>
            <person name="De vries R.P."/>
            <person name="Baker S.E."/>
            <person name="Andersen M.R."/>
        </authorList>
    </citation>
    <scope>NUCLEOTIDE SEQUENCE [LARGE SCALE GENOMIC DNA]</scope>
    <source>
        <strain evidence="3 4">CBS 600.67</strain>
    </source>
</reference>
<dbReference type="EMBL" id="JBFXLS010000036">
    <property type="protein sequence ID" value="KAL2825448.1"/>
    <property type="molecule type" value="Genomic_DNA"/>
</dbReference>
<comment type="caution">
    <text evidence="3">The sequence shown here is derived from an EMBL/GenBank/DDBJ whole genome shotgun (WGS) entry which is preliminary data.</text>
</comment>
<name>A0ABR4IF17_9EURO</name>
<keyword evidence="1" id="KW-0479">Metal-binding</keyword>
<gene>
    <name evidence="3" type="ORF">BDW59DRAFT_72829</name>
</gene>
<evidence type="ECO:0000256" key="1">
    <source>
        <dbReference type="PROSITE-ProRule" id="PRU00042"/>
    </source>
</evidence>
<accession>A0ABR4IF17</accession>
<sequence length="164" mass="18873">MAHNTPYTNPSLVYYNASPQLLDTQNNPQLWLDSCNESVSSRDYSSVNSLYLGWHPSPSSRAIPNIPPSLSPSPLQVVQSVIDEHRDPQQHPHTSSPSKPVLECKWEGCTCTRHFTRESELLRHIRYIHLNPRQYTCPINLHCKPFNRKDNLREHMRRVHGAGN</sequence>
<protein>
    <recommendedName>
        <fullName evidence="2">C2H2-type domain-containing protein</fullName>
    </recommendedName>
</protein>
<evidence type="ECO:0000313" key="4">
    <source>
        <dbReference type="Proteomes" id="UP001610335"/>
    </source>
</evidence>
<dbReference type="Proteomes" id="UP001610335">
    <property type="component" value="Unassembled WGS sequence"/>
</dbReference>
<evidence type="ECO:0000259" key="2">
    <source>
        <dbReference type="PROSITE" id="PS50157"/>
    </source>
</evidence>
<dbReference type="Gene3D" id="3.30.160.60">
    <property type="entry name" value="Classic Zinc Finger"/>
    <property type="match status" value="1"/>
</dbReference>
<dbReference type="PROSITE" id="PS50157">
    <property type="entry name" value="ZINC_FINGER_C2H2_2"/>
    <property type="match status" value="1"/>
</dbReference>
<dbReference type="SUPFAM" id="SSF57667">
    <property type="entry name" value="beta-beta-alpha zinc fingers"/>
    <property type="match status" value="1"/>
</dbReference>
<keyword evidence="4" id="KW-1185">Reference proteome</keyword>
<organism evidence="3 4">
    <name type="scientific">Aspergillus cavernicola</name>
    <dbReference type="NCBI Taxonomy" id="176166"/>
    <lineage>
        <taxon>Eukaryota</taxon>
        <taxon>Fungi</taxon>
        <taxon>Dikarya</taxon>
        <taxon>Ascomycota</taxon>
        <taxon>Pezizomycotina</taxon>
        <taxon>Eurotiomycetes</taxon>
        <taxon>Eurotiomycetidae</taxon>
        <taxon>Eurotiales</taxon>
        <taxon>Aspergillaceae</taxon>
        <taxon>Aspergillus</taxon>
        <taxon>Aspergillus subgen. Nidulantes</taxon>
    </lineage>
</organism>
<proteinExistence type="predicted"/>
<evidence type="ECO:0000313" key="3">
    <source>
        <dbReference type="EMBL" id="KAL2825448.1"/>
    </source>
</evidence>
<dbReference type="InterPro" id="IPR036236">
    <property type="entry name" value="Znf_C2H2_sf"/>
</dbReference>